<keyword evidence="3 5" id="KW-0378">Hydrolase</keyword>
<dbReference type="InterPro" id="IPR015500">
    <property type="entry name" value="Peptidase_S8_subtilisin-rel"/>
</dbReference>
<gene>
    <name evidence="7" type="ORF">FUAX_15910</name>
</gene>
<dbReference type="InterPro" id="IPR023828">
    <property type="entry name" value="Peptidase_S8_Ser-AS"/>
</dbReference>
<dbReference type="SUPFAM" id="SSF52743">
    <property type="entry name" value="Subtilisin-like"/>
    <property type="match status" value="1"/>
</dbReference>
<dbReference type="InterPro" id="IPR050131">
    <property type="entry name" value="Peptidase_S8_subtilisin-like"/>
</dbReference>
<dbReference type="Gene3D" id="3.40.50.200">
    <property type="entry name" value="Peptidase S8/S53 domain"/>
    <property type="match status" value="1"/>
</dbReference>
<feature type="active site" description="Charge relay system" evidence="5">
    <location>
        <position position="392"/>
    </location>
</feature>
<evidence type="ECO:0000256" key="4">
    <source>
        <dbReference type="ARBA" id="ARBA00022825"/>
    </source>
</evidence>
<dbReference type="InterPro" id="IPR036852">
    <property type="entry name" value="Peptidase_S8/S53_dom_sf"/>
</dbReference>
<dbReference type="Proteomes" id="UP001348817">
    <property type="component" value="Chromosome"/>
</dbReference>
<dbReference type="PROSITE" id="PS00138">
    <property type="entry name" value="SUBTILASE_SER"/>
    <property type="match status" value="1"/>
</dbReference>
<accession>A0AAU9CRU6</accession>
<evidence type="ECO:0000259" key="6">
    <source>
        <dbReference type="Pfam" id="PF00082"/>
    </source>
</evidence>
<name>A0AAU9CRU6_9BACT</name>
<dbReference type="PROSITE" id="PS51892">
    <property type="entry name" value="SUBTILASE"/>
    <property type="match status" value="1"/>
</dbReference>
<evidence type="ECO:0000313" key="7">
    <source>
        <dbReference type="EMBL" id="BDD09159.1"/>
    </source>
</evidence>
<sequence length="537" mass="59524">MIKKALLLFFLLPMSVAVLGQRRYMVFFKDKHGSGYSLAEPSEFLSERAILRRDKQGIGLEERDLPVSAVYTDQLKNIGYQPEWKTKWLNGVLVRGSKEDSLQIATLPFVKSVEYVSPVFGSDLAKREAETQEDEPIPEVTQGQRGMMEAQKFAQRDFHGQGIMVAVFDGGFVGAETSLAFGHLWAEGKIKATRNYIEPSRSVFRYSSHGSEVLSCLAGQTTDGEFIGTAPGADVILCVTEDDRAYEYEHRIEEYNWLFAAEYADSLGVDIISSSLGYYEFEDRSMDYRPDDLGKGVAVISKAAKLAFERGMLVVTSAGNEGNGSWRYVTFPAGEPEVLAVGAIDDFWERASFSSIGYEGTPDRIKPDLVALGAGVQTFGKGDSPVAKNGTSYSAPLVAGFAACVWEKNPGWPASKLLEELRESGHRQATPDLELGYGVPQASYFLSDEDDEFVMSILSNPVTDGVITFRFTGGDPDTQFRYWLYDLSGRLVKDYGFQTLNPYGKLQLPLPKGTPKGIYLLRVESKFKKGTFRILVE</sequence>
<dbReference type="GO" id="GO:0006508">
    <property type="term" value="P:proteolysis"/>
    <property type="evidence" value="ECO:0007669"/>
    <property type="project" value="UniProtKB-KW"/>
</dbReference>
<feature type="active site" description="Charge relay system" evidence="5">
    <location>
        <position position="169"/>
    </location>
</feature>
<dbReference type="PIRSF" id="PIRSF037903">
    <property type="entry name" value="Subtilisin_rel_GFO_2223"/>
    <property type="match status" value="1"/>
</dbReference>
<dbReference type="PANTHER" id="PTHR43806:SF67">
    <property type="entry name" value="EGF-LIKE DOMAIN-CONTAINING PROTEIN"/>
    <property type="match status" value="1"/>
</dbReference>
<evidence type="ECO:0000256" key="2">
    <source>
        <dbReference type="ARBA" id="ARBA00022670"/>
    </source>
</evidence>
<dbReference type="NCBIfam" id="TIGR04183">
    <property type="entry name" value="Por_Secre_tail"/>
    <property type="match status" value="1"/>
</dbReference>
<organism evidence="7 8">
    <name type="scientific">Fulvitalea axinellae</name>
    <dbReference type="NCBI Taxonomy" id="1182444"/>
    <lineage>
        <taxon>Bacteria</taxon>
        <taxon>Pseudomonadati</taxon>
        <taxon>Bacteroidota</taxon>
        <taxon>Cytophagia</taxon>
        <taxon>Cytophagales</taxon>
        <taxon>Persicobacteraceae</taxon>
        <taxon>Fulvitalea</taxon>
    </lineage>
</organism>
<keyword evidence="8" id="KW-1185">Reference proteome</keyword>
<dbReference type="InterPro" id="IPR017317">
    <property type="entry name" value="Pept_S8_subtilisin_bacteroid-2"/>
</dbReference>
<protein>
    <submittedName>
        <fullName evidence="7">Serine protease</fullName>
    </submittedName>
</protein>
<dbReference type="AlphaFoldDB" id="A0AAU9CRU6"/>
<keyword evidence="2 5" id="KW-0645">Protease</keyword>
<dbReference type="InterPro" id="IPR026444">
    <property type="entry name" value="Secre_tail"/>
</dbReference>
<dbReference type="PANTHER" id="PTHR43806">
    <property type="entry name" value="PEPTIDASE S8"/>
    <property type="match status" value="1"/>
</dbReference>
<dbReference type="GO" id="GO:0004252">
    <property type="term" value="F:serine-type endopeptidase activity"/>
    <property type="evidence" value="ECO:0007669"/>
    <property type="project" value="UniProtKB-UniRule"/>
</dbReference>
<keyword evidence="4 5" id="KW-0720">Serine protease</keyword>
<comment type="similarity">
    <text evidence="1 5">Belongs to the peptidase S8 family.</text>
</comment>
<feature type="domain" description="Peptidase S8/S53" evidence="6">
    <location>
        <begin position="160"/>
        <end position="438"/>
    </location>
</feature>
<dbReference type="EMBL" id="AP025314">
    <property type="protein sequence ID" value="BDD09159.1"/>
    <property type="molecule type" value="Genomic_DNA"/>
</dbReference>
<evidence type="ECO:0000256" key="5">
    <source>
        <dbReference type="PROSITE-ProRule" id="PRU01240"/>
    </source>
</evidence>
<reference evidence="7 8" key="1">
    <citation type="submission" date="2021-12" db="EMBL/GenBank/DDBJ databases">
        <title>Genome sequencing of bacteria with rrn-lacking chromosome and rrn-plasmid.</title>
        <authorList>
            <person name="Anda M."/>
            <person name="Iwasaki W."/>
        </authorList>
    </citation>
    <scope>NUCLEOTIDE SEQUENCE [LARGE SCALE GENOMIC DNA]</scope>
    <source>
        <strain evidence="7 8">DSM 100852</strain>
    </source>
</reference>
<evidence type="ECO:0000313" key="8">
    <source>
        <dbReference type="Proteomes" id="UP001348817"/>
    </source>
</evidence>
<evidence type="ECO:0000256" key="3">
    <source>
        <dbReference type="ARBA" id="ARBA00022801"/>
    </source>
</evidence>
<dbReference type="KEGG" id="fax:FUAX_15910"/>
<dbReference type="Pfam" id="PF00082">
    <property type="entry name" value="Peptidase_S8"/>
    <property type="match status" value="1"/>
</dbReference>
<feature type="active site" description="Charge relay system" evidence="5">
    <location>
        <position position="209"/>
    </location>
</feature>
<proteinExistence type="inferred from homology"/>
<dbReference type="RefSeq" id="WP_338394374.1">
    <property type="nucleotide sequence ID" value="NZ_AP025314.1"/>
</dbReference>
<dbReference type="PRINTS" id="PR00723">
    <property type="entry name" value="SUBTILISIN"/>
</dbReference>
<evidence type="ECO:0000256" key="1">
    <source>
        <dbReference type="ARBA" id="ARBA00011073"/>
    </source>
</evidence>
<dbReference type="InterPro" id="IPR000209">
    <property type="entry name" value="Peptidase_S8/S53_dom"/>
</dbReference>